<evidence type="ECO:0000313" key="2">
    <source>
        <dbReference type="Proteomes" id="UP000093928"/>
    </source>
</evidence>
<proteinExistence type="predicted"/>
<accession>A0A1A3P922</accession>
<evidence type="ECO:0000313" key="1">
    <source>
        <dbReference type="EMBL" id="OBK29809.1"/>
    </source>
</evidence>
<dbReference type="Proteomes" id="UP000093928">
    <property type="component" value="Unassembled WGS sequence"/>
</dbReference>
<reference evidence="1 2" key="1">
    <citation type="submission" date="2016-06" db="EMBL/GenBank/DDBJ databases">
        <authorList>
            <person name="Kjaerup R.B."/>
            <person name="Dalgaard T.S."/>
            <person name="Juul-Madsen H.R."/>
        </authorList>
    </citation>
    <scope>NUCLEOTIDE SEQUENCE [LARGE SCALE GENOMIC DNA]</scope>
    <source>
        <strain evidence="1 2">1165133.8</strain>
    </source>
</reference>
<sequence>MRNIAATATSRAIPLGAFSQWTDDAESASFALARRVVEALTDGLAADRLVVFVDDAHLLDDLSALVVHQLVHSRLATVILTVRTGAAAPAAVTALWKNGLLRRCELEPLTRSGIDDLLAAAFGTAPDRHGADELWRRDQPGDRGGVLRAAILQSGA</sequence>
<name>A0A1A3P922_MYCAS</name>
<comment type="caution">
    <text evidence="1">The sequence shown here is derived from an EMBL/GenBank/DDBJ whole genome shotgun (WGS) entry which is preliminary data.</text>
</comment>
<organism evidence="1 2">
    <name type="scientific">Mycobacterium asiaticum</name>
    <dbReference type="NCBI Taxonomy" id="1790"/>
    <lineage>
        <taxon>Bacteria</taxon>
        <taxon>Bacillati</taxon>
        <taxon>Actinomycetota</taxon>
        <taxon>Actinomycetes</taxon>
        <taxon>Mycobacteriales</taxon>
        <taxon>Mycobacteriaceae</taxon>
        <taxon>Mycobacterium</taxon>
    </lineage>
</organism>
<dbReference type="EMBL" id="LZLS01000043">
    <property type="protein sequence ID" value="OBK29809.1"/>
    <property type="molecule type" value="Genomic_DNA"/>
</dbReference>
<evidence type="ECO:0008006" key="3">
    <source>
        <dbReference type="Google" id="ProtNLM"/>
    </source>
</evidence>
<dbReference type="AlphaFoldDB" id="A0A1A3P922"/>
<gene>
    <name evidence="1" type="ORF">A5634_17280</name>
</gene>
<protein>
    <recommendedName>
        <fullName evidence="3">LuxR family transcriptional regulator</fullName>
    </recommendedName>
</protein>